<dbReference type="AlphaFoldDB" id="A0A7L6MZG4"/>
<name>A0A7L6MZG4_9MOLU</name>
<evidence type="ECO:0000256" key="11">
    <source>
        <dbReference type="ARBA" id="ARBA00023295"/>
    </source>
</evidence>
<evidence type="ECO:0000256" key="7">
    <source>
        <dbReference type="ARBA" id="ARBA00023014"/>
    </source>
</evidence>
<evidence type="ECO:0000313" key="14">
    <source>
        <dbReference type="EMBL" id="QLY39380.1"/>
    </source>
</evidence>
<evidence type="ECO:0000256" key="9">
    <source>
        <dbReference type="ARBA" id="ARBA00023204"/>
    </source>
</evidence>
<dbReference type="EC" id="4.2.99.18" evidence="12"/>
<keyword evidence="11 12" id="KW-0326">Glycosidase</keyword>
<dbReference type="PANTHER" id="PTHR10359">
    <property type="entry name" value="A/G-SPECIFIC ADENINE GLYCOSYLASE/ENDONUCLEASE III"/>
    <property type="match status" value="1"/>
</dbReference>
<keyword evidence="8 12" id="KW-0238">DNA-binding</keyword>
<keyword evidence="3" id="KW-0479">Metal-binding</keyword>
<evidence type="ECO:0000256" key="4">
    <source>
        <dbReference type="ARBA" id="ARBA00022763"/>
    </source>
</evidence>
<gene>
    <name evidence="12 14" type="primary">nth</name>
    <name evidence="14" type="ORF">HF295_00305</name>
</gene>
<keyword evidence="14" id="KW-0540">Nuclease</keyword>
<dbReference type="PANTHER" id="PTHR10359:SF18">
    <property type="entry name" value="ENDONUCLEASE III"/>
    <property type="match status" value="1"/>
</dbReference>
<comment type="cofactor">
    <cofactor evidence="12">
        <name>[4Fe-4S] cluster</name>
        <dbReference type="ChEBI" id="CHEBI:49883"/>
    </cofactor>
    <text evidence="12">Binds 1 [4Fe-4S] cluster.</text>
</comment>
<dbReference type="GO" id="GO:0051539">
    <property type="term" value="F:4 iron, 4 sulfur cluster binding"/>
    <property type="evidence" value="ECO:0007669"/>
    <property type="project" value="UniProtKB-KW"/>
</dbReference>
<comment type="caution">
    <text evidence="12">Lacks conserved residue(s) required for the propagation of feature annotation.</text>
</comment>
<protein>
    <recommendedName>
        <fullName evidence="12">Endonuclease III</fullName>
        <ecNumber evidence="12">4.2.99.18</ecNumber>
    </recommendedName>
    <alternativeName>
        <fullName evidence="12">DNA-(apurinic or apyrimidinic site) lyase</fullName>
    </alternativeName>
</protein>
<dbReference type="GO" id="GO:0046872">
    <property type="term" value="F:metal ion binding"/>
    <property type="evidence" value="ECO:0007669"/>
    <property type="project" value="UniProtKB-KW"/>
</dbReference>
<dbReference type="InterPro" id="IPR000445">
    <property type="entry name" value="HhH_motif"/>
</dbReference>
<dbReference type="FunFam" id="1.10.1670.10:FF:000001">
    <property type="entry name" value="Endonuclease III"/>
    <property type="match status" value="1"/>
</dbReference>
<dbReference type="FunFam" id="1.10.340.30:FF:000001">
    <property type="entry name" value="Endonuclease III"/>
    <property type="match status" value="1"/>
</dbReference>
<comment type="catalytic activity">
    <reaction evidence="12">
        <text>2'-deoxyribonucleotide-(2'-deoxyribose 5'-phosphate)-2'-deoxyribonucleotide-DNA = a 3'-end 2'-deoxyribonucleotide-(2,3-dehydro-2,3-deoxyribose 5'-phosphate)-DNA + a 5'-end 5'-phospho-2'-deoxyribonucleoside-DNA + H(+)</text>
        <dbReference type="Rhea" id="RHEA:66592"/>
        <dbReference type="Rhea" id="RHEA-COMP:13180"/>
        <dbReference type="Rhea" id="RHEA-COMP:16897"/>
        <dbReference type="Rhea" id="RHEA-COMP:17067"/>
        <dbReference type="ChEBI" id="CHEBI:15378"/>
        <dbReference type="ChEBI" id="CHEBI:136412"/>
        <dbReference type="ChEBI" id="CHEBI:157695"/>
        <dbReference type="ChEBI" id="CHEBI:167181"/>
        <dbReference type="EC" id="4.2.99.18"/>
    </reaction>
</comment>
<keyword evidence="14" id="KW-0255">Endonuclease</keyword>
<evidence type="ECO:0000259" key="13">
    <source>
        <dbReference type="SMART" id="SM00478"/>
    </source>
</evidence>
<dbReference type="GO" id="GO:0003677">
    <property type="term" value="F:DNA binding"/>
    <property type="evidence" value="ECO:0007669"/>
    <property type="project" value="UniProtKB-UniRule"/>
</dbReference>
<dbReference type="RefSeq" id="WP_312031848.1">
    <property type="nucleotide sequence ID" value="NZ_CP051151.1"/>
</dbReference>
<dbReference type="KEGG" id="tbk:HF295_00305"/>
<keyword evidence="4 12" id="KW-0227">DNA damage</keyword>
<dbReference type="EMBL" id="CP051151">
    <property type="protein sequence ID" value="QLY39380.1"/>
    <property type="molecule type" value="Genomic_DNA"/>
</dbReference>
<dbReference type="InterPro" id="IPR003265">
    <property type="entry name" value="HhH-GPD_domain"/>
</dbReference>
<dbReference type="Pfam" id="PF00633">
    <property type="entry name" value="HHH"/>
    <property type="match status" value="1"/>
</dbReference>
<sequence>MTKKDKANFILDQISKMYPNASIELNYRKNYELLIAIMLSAQTTDVAVNKITKKLFLDFKSLEDYAKADIKVLESYIKTIGLYRNKAKNLKKLAQMIIDEFQGVIPQDQKLLEKLPGVGRKTANVYLAEYYKIPRIAVDTHVSRVSIRLGLAKVGDSPLQVENKLMKIYDRDQWIRLHHQFIHFGRYFCKARNPQCKTCPLLKVCKMPMI</sequence>
<keyword evidence="9 12" id="KW-0234">DNA repair</keyword>
<feature type="domain" description="HhH-GPD" evidence="13">
    <location>
        <begin position="39"/>
        <end position="187"/>
    </location>
</feature>
<dbReference type="InterPro" id="IPR005759">
    <property type="entry name" value="Nth"/>
</dbReference>
<evidence type="ECO:0000256" key="6">
    <source>
        <dbReference type="ARBA" id="ARBA00023004"/>
    </source>
</evidence>
<dbReference type="HAMAP" id="MF_00942">
    <property type="entry name" value="Nth"/>
    <property type="match status" value="1"/>
</dbReference>
<evidence type="ECO:0000256" key="5">
    <source>
        <dbReference type="ARBA" id="ARBA00022801"/>
    </source>
</evidence>
<dbReference type="GO" id="GO:0006285">
    <property type="term" value="P:base-excision repair, AP site formation"/>
    <property type="evidence" value="ECO:0007669"/>
    <property type="project" value="TreeGrafter"/>
</dbReference>
<dbReference type="GO" id="GO:0019104">
    <property type="term" value="F:DNA N-glycosylase activity"/>
    <property type="evidence" value="ECO:0007669"/>
    <property type="project" value="UniProtKB-UniRule"/>
</dbReference>
<proteinExistence type="inferred from homology"/>
<dbReference type="GO" id="GO:0140078">
    <property type="term" value="F:class I DNA-(apurinic or apyrimidinic site) endonuclease activity"/>
    <property type="evidence" value="ECO:0007669"/>
    <property type="project" value="UniProtKB-EC"/>
</dbReference>
<dbReference type="Pfam" id="PF00730">
    <property type="entry name" value="HhH-GPD"/>
    <property type="match status" value="1"/>
</dbReference>
<reference evidence="14 15" key="1">
    <citation type="submission" date="2020-04" db="EMBL/GenBank/DDBJ databases">
        <authorList>
            <person name="Zheng R.K."/>
            <person name="Sun C.M."/>
        </authorList>
    </citation>
    <scope>NUCLEOTIDE SEQUENCE [LARGE SCALE GENOMIC DNA]</scope>
    <source>
        <strain evidence="15">zrk29</strain>
    </source>
</reference>
<dbReference type="InterPro" id="IPR023170">
    <property type="entry name" value="HhH_base_excis_C"/>
</dbReference>
<keyword evidence="5 12" id="KW-0378">Hydrolase</keyword>
<keyword evidence="2" id="KW-0004">4Fe-4S</keyword>
<evidence type="ECO:0000256" key="8">
    <source>
        <dbReference type="ARBA" id="ARBA00023125"/>
    </source>
</evidence>
<dbReference type="SUPFAM" id="SSF48150">
    <property type="entry name" value="DNA-glycosylase"/>
    <property type="match status" value="1"/>
</dbReference>
<evidence type="ECO:0000256" key="1">
    <source>
        <dbReference type="ARBA" id="ARBA00008343"/>
    </source>
</evidence>
<dbReference type="Gene3D" id="1.10.340.30">
    <property type="entry name" value="Hypothetical protein, domain 2"/>
    <property type="match status" value="1"/>
</dbReference>
<keyword evidence="7" id="KW-0411">Iron-sulfur</keyword>
<comment type="function">
    <text evidence="12">DNA repair enzyme that has both DNA N-glycosylase activity and AP-lyase activity. The DNA N-glycosylase activity releases various damaged pyrimidines from DNA by cleaving the N-glycosidic bond, leaving an AP (apurinic/apyrimidinic) site. The AP-lyase activity cleaves the phosphodiester bond 3' to the AP site by a beta-elimination, leaving a 3'-terminal unsaturated sugar and a product with a terminal 5'-phosphate.</text>
</comment>
<accession>A0A7L6MZG4</accession>
<dbReference type="SMART" id="SM00478">
    <property type="entry name" value="ENDO3c"/>
    <property type="match status" value="1"/>
</dbReference>
<dbReference type="Gene3D" id="1.10.1670.10">
    <property type="entry name" value="Helix-hairpin-Helix base-excision DNA repair enzymes (C-terminal)"/>
    <property type="match status" value="1"/>
</dbReference>
<dbReference type="PIRSF" id="PIRSF001435">
    <property type="entry name" value="Nth"/>
    <property type="match status" value="1"/>
</dbReference>
<evidence type="ECO:0000313" key="15">
    <source>
        <dbReference type="Proteomes" id="UP000512167"/>
    </source>
</evidence>
<keyword evidence="6" id="KW-0408">Iron</keyword>
<dbReference type="Proteomes" id="UP000512167">
    <property type="component" value="Chromosome"/>
</dbReference>
<dbReference type="InterPro" id="IPR011257">
    <property type="entry name" value="DNA_glycosylase"/>
</dbReference>
<keyword evidence="10 12" id="KW-0456">Lyase</keyword>
<keyword evidence="15" id="KW-1185">Reference proteome</keyword>
<dbReference type="NCBIfam" id="TIGR01083">
    <property type="entry name" value="nth"/>
    <property type="match status" value="1"/>
</dbReference>
<comment type="similarity">
    <text evidence="1 12">Belongs to the Nth/MutY family.</text>
</comment>
<evidence type="ECO:0000256" key="3">
    <source>
        <dbReference type="ARBA" id="ARBA00022723"/>
    </source>
</evidence>
<evidence type="ECO:0000256" key="2">
    <source>
        <dbReference type="ARBA" id="ARBA00022485"/>
    </source>
</evidence>
<evidence type="ECO:0000256" key="10">
    <source>
        <dbReference type="ARBA" id="ARBA00023239"/>
    </source>
</evidence>
<organism evidence="14 15">
    <name type="scientific">Hujiaoplasma nucleasis</name>
    <dbReference type="NCBI Taxonomy" id="2725268"/>
    <lineage>
        <taxon>Bacteria</taxon>
        <taxon>Bacillati</taxon>
        <taxon>Mycoplasmatota</taxon>
        <taxon>Mollicutes</taxon>
        <taxon>Candidatus Izemoplasmatales</taxon>
        <taxon>Hujiaoplasmataceae</taxon>
        <taxon>Hujiaoplasma</taxon>
    </lineage>
</organism>
<evidence type="ECO:0000256" key="12">
    <source>
        <dbReference type="HAMAP-Rule" id="MF_00942"/>
    </source>
</evidence>
<dbReference type="CDD" id="cd00056">
    <property type="entry name" value="ENDO3c"/>
    <property type="match status" value="1"/>
</dbReference>